<accession>A0A382NXB5</accession>
<name>A0A382NXB5_9ZZZZ</name>
<proteinExistence type="predicted"/>
<organism evidence="1">
    <name type="scientific">marine metagenome</name>
    <dbReference type="NCBI Taxonomy" id="408172"/>
    <lineage>
        <taxon>unclassified sequences</taxon>
        <taxon>metagenomes</taxon>
        <taxon>ecological metagenomes</taxon>
    </lineage>
</organism>
<gene>
    <name evidence="1" type="ORF">METZ01_LOCUS318560</name>
</gene>
<reference evidence="1" key="1">
    <citation type="submission" date="2018-05" db="EMBL/GenBank/DDBJ databases">
        <authorList>
            <person name="Lanie J.A."/>
            <person name="Ng W.-L."/>
            <person name="Kazmierczak K.M."/>
            <person name="Andrzejewski T.M."/>
            <person name="Davidsen T.M."/>
            <person name="Wayne K.J."/>
            <person name="Tettelin H."/>
            <person name="Glass J.I."/>
            <person name="Rusch D."/>
            <person name="Podicherti R."/>
            <person name="Tsui H.-C.T."/>
            <person name="Winkler M.E."/>
        </authorList>
    </citation>
    <scope>NUCLEOTIDE SEQUENCE</scope>
</reference>
<dbReference type="AlphaFoldDB" id="A0A382NXB5"/>
<protein>
    <submittedName>
        <fullName evidence="1">Uncharacterized protein</fullName>
    </submittedName>
</protein>
<sequence>MPRPGTGFATGALRGLMDGPAHLGGGGSNPDRLPGGKITYLIYEQ</sequence>
<dbReference type="EMBL" id="UINC01103376">
    <property type="protein sequence ID" value="SVC65706.1"/>
    <property type="molecule type" value="Genomic_DNA"/>
</dbReference>
<evidence type="ECO:0000313" key="1">
    <source>
        <dbReference type="EMBL" id="SVC65706.1"/>
    </source>
</evidence>